<dbReference type="GO" id="GO:0006210">
    <property type="term" value="P:thymine catabolic process"/>
    <property type="evidence" value="ECO:0007669"/>
    <property type="project" value="TreeGrafter"/>
</dbReference>
<keyword evidence="2" id="KW-0560">Oxidoreductase</keyword>
<dbReference type="PANTHER" id="PTHR43866:SF4">
    <property type="entry name" value="MALONATE-SEMIALDEHYDE DEHYDROGENASE"/>
    <property type="match status" value="1"/>
</dbReference>
<dbReference type="InterPro" id="IPR016163">
    <property type="entry name" value="Ald_DH_C"/>
</dbReference>
<name>A0A2W5NUT4_9SPHN</name>
<evidence type="ECO:0000313" key="5">
    <source>
        <dbReference type="EMBL" id="PZQ56108.1"/>
    </source>
</evidence>
<dbReference type="PANTHER" id="PTHR43866">
    <property type="entry name" value="MALONATE-SEMIALDEHYDE DEHYDROGENASE"/>
    <property type="match status" value="1"/>
</dbReference>
<dbReference type="InterPro" id="IPR016161">
    <property type="entry name" value="Ald_DH/histidinol_DH"/>
</dbReference>
<accession>A0A2W5NUT4</accession>
<organism evidence="5 6">
    <name type="scientific">Novosphingobium pentaromativorans</name>
    <dbReference type="NCBI Taxonomy" id="205844"/>
    <lineage>
        <taxon>Bacteria</taxon>
        <taxon>Pseudomonadati</taxon>
        <taxon>Pseudomonadota</taxon>
        <taxon>Alphaproteobacteria</taxon>
        <taxon>Sphingomonadales</taxon>
        <taxon>Sphingomonadaceae</taxon>
        <taxon>Novosphingobium</taxon>
    </lineage>
</organism>
<reference evidence="5 6" key="1">
    <citation type="submission" date="2017-08" db="EMBL/GenBank/DDBJ databases">
        <title>Infants hospitalized years apart are colonized by the same room-sourced microbial strains.</title>
        <authorList>
            <person name="Brooks B."/>
            <person name="Olm M.R."/>
            <person name="Firek B.A."/>
            <person name="Baker R."/>
            <person name="Thomas B.C."/>
            <person name="Morowitz M.J."/>
            <person name="Banfield J.F."/>
        </authorList>
    </citation>
    <scope>NUCLEOTIDE SEQUENCE [LARGE SCALE GENOMIC DNA]</scope>
    <source>
        <strain evidence="5">S2_005_002_R2_33</strain>
    </source>
</reference>
<dbReference type="InterPro" id="IPR010061">
    <property type="entry name" value="MeMal-semiAld_DH"/>
</dbReference>
<keyword evidence="3" id="KW-0520">NAD</keyword>
<dbReference type="InterPro" id="IPR015590">
    <property type="entry name" value="Aldehyde_DH_dom"/>
</dbReference>
<dbReference type="GO" id="GO:0004491">
    <property type="term" value="F:methylmalonate-semialdehyde dehydrogenase (acylating, NAD) activity"/>
    <property type="evidence" value="ECO:0007669"/>
    <property type="project" value="UniProtKB-EC"/>
</dbReference>
<dbReference type="EC" id="1.2.1.27" evidence="1"/>
<dbReference type="InterPro" id="IPR016162">
    <property type="entry name" value="Ald_DH_N"/>
</dbReference>
<dbReference type="GO" id="GO:0006574">
    <property type="term" value="P:L-valine catabolic process"/>
    <property type="evidence" value="ECO:0007669"/>
    <property type="project" value="TreeGrafter"/>
</dbReference>
<dbReference type="Proteomes" id="UP000249082">
    <property type="component" value="Unassembled WGS sequence"/>
</dbReference>
<evidence type="ECO:0000313" key="6">
    <source>
        <dbReference type="Proteomes" id="UP000249082"/>
    </source>
</evidence>
<dbReference type="SUPFAM" id="SSF53720">
    <property type="entry name" value="ALDH-like"/>
    <property type="match status" value="1"/>
</dbReference>
<dbReference type="EMBL" id="QFPX01000004">
    <property type="protein sequence ID" value="PZQ56108.1"/>
    <property type="molecule type" value="Genomic_DNA"/>
</dbReference>
<evidence type="ECO:0000256" key="2">
    <source>
        <dbReference type="ARBA" id="ARBA00023002"/>
    </source>
</evidence>
<comment type="caution">
    <text evidence="5">The sequence shown here is derived from an EMBL/GenBank/DDBJ whole genome shotgun (WGS) entry which is preliminary data.</text>
</comment>
<evidence type="ECO:0000256" key="3">
    <source>
        <dbReference type="ARBA" id="ARBA00023027"/>
    </source>
</evidence>
<dbReference type="AlphaFoldDB" id="A0A2W5NUT4"/>
<dbReference type="FunFam" id="3.40.605.10:FF:000003">
    <property type="entry name" value="Methylmalonate-semialdehyde dehydrogenase [acylating]"/>
    <property type="match status" value="1"/>
</dbReference>
<dbReference type="CDD" id="cd07085">
    <property type="entry name" value="ALDH_F6_MMSDH"/>
    <property type="match status" value="1"/>
</dbReference>
<evidence type="ECO:0000256" key="1">
    <source>
        <dbReference type="ARBA" id="ARBA00013048"/>
    </source>
</evidence>
<sequence length="497" mass="53125">MRLIDHLVVGGSGGSAARLGDVFNPSTGAVQAQVPLGDAALLDRAVATAQAVQPQWAAMNPQRRARVLFKFKELIEQNMQSLAELLASEHGKVVDDAKGDIQRGLEVVEFCCGIPHMLKGEYTQGAGPGIDVYSLRAPLGVGAGITPFNFPAMIPMWMFAPAVAVGNTFILKPSERDPSVPNRIAELFLEAGAPEGVLQVIHGDKEMVDAILDHPGIAAVSFVGSSDIAHYVYSRGVAAGKRVQAMGGAKNHAIVMPDADMDQAVNDIMGAAYGSAGERCMALPVAVPVGDETADILREKLVAAIDKLKVGVSNDPEAQYGPVVTAVHKQKIENWIQTGVDEGAELVVDGRGFSLQGYEEGFFVGPSLFDHVTPEMSAYKEEIFGPVLQIVRAKTFEEAVELPTKHQYGNGVAIFTRNGHAAREFVNRVQVGMVGVNVPIPVPVAYHSFGGWKRSAFGDHNQYGMEGVRFWTKVKTVTQRWPDGGAGDSAFIIPTMG</sequence>
<dbReference type="NCBIfam" id="TIGR01722">
    <property type="entry name" value="MMSDH"/>
    <property type="match status" value="1"/>
</dbReference>
<proteinExistence type="predicted"/>
<dbReference type="Pfam" id="PF00171">
    <property type="entry name" value="Aldedh"/>
    <property type="match status" value="1"/>
</dbReference>
<dbReference type="FunFam" id="3.40.309.10:FF:000002">
    <property type="entry name" value="Methylmalonate-semialdehyde dehydrogenase (Acylating)"/>
    <property type="match status" value="1"/>
</dbReference>
<dbReference type="Gene3D" id="3.40.309.10">
    <property type="entry name" value="Aldehyde Dehydrogenase, Chain A, domain 2"/>
    <property type="match status" value="1"/>
</dbReference>
<feature type="domain" description="Aldehyde dehydrogenase" evidence="4">
    <location>
        <begin position="20"/>
        <end position="477"/>
    </location>
</feature>
<gene>
    <name evidence="5" type="primary">mmsA</name>
    <name evidence="5" type="ORF">DI555_05565</name>
</gene>
<dbReference type="Gene3D" id="3.40.605.10">
    <property type="entry name" value="Aldehyde Dehydrogenase, Chain A, domain 1"/>
    <property type="match status" value="1"/>
</dbReference>
<protein>
    <recommendedName>
        <fullName evidence="1">methylmalonate-semialdehyde dehydrogenase (CoA acylating)</fullName>
        <ecNumber evidence="1">1.2.1.27</ecNumber>
    </recommendedName>
</protein>
<evidence type="ECO:0000259" key="4">
    <source>
        <dbReference type="Pfam" id="PF00171"/>
    </source>
</evidence>